<protein>
    <submittedName>
        <fullName evidence="4">Two-component regulator propeller domain-containing protein</fullName>
    </submittedName>
</protein>
<evidence type="ECO:0000256" key="2">
    <source>
        <dbReference type="SAM" id="Phobius"/>
    </source>
</evidence>
<dbReference type="InterPro" id="IPR011123">
    <property type="entry name" value="Y_Y_Y"/>
</dbReference>
<accession>A0ABY9XQF4</accession>
<proteinExistence type="predicted"/>
<sequence length="1027" mass="117912">MNFIFSMVDFKRLACYVLFLMTFHCVFAQNNILKDTLYGQYLGQQKGLVQLNIKGMSIDDLGYLWVGTEDGLHKFNSYEFKVYLHDPNDSTSIKDDHIRGLHFTNDTLWIATNTKGISGFVPSKNKFFNLNLSKSNHELDTSYRIFELTNDFLLFSVKNHIIIFDRKHKTHQIIPLPKNKKELYITDVTQIDKNKFWLGSSAAGILSLNTDTFKISETSLLIDKNRICFYNLANITFIGTNDGLYSYNFKTSQLSTTSVALDINCISPFKSNNLYLGTKNGLYKYNYLSQSLTSITCVTQENNTFVTFDVNNIIHDKKGNLWIGTEADGLLHFNMYQKKFNTIKLSLDEFPLKNNISSFQFLKGKDSTLWIGSKFGVVRYSHIKKQFKLYQSKGHPLIYALTKDKNHNIWAGGFTTGLLKYNLKKDIFEKIRPQKSKLQDEDIIEIISIDANTLWVCTWSGGIYKYDINSEKFEEVLINGSQINRARTSLVDSHGNIWLGSDEGVCKISKDNKITRYSATDAPDRKLSSNRIFSIKEDFFGNIWFGTNSGLTKLNTKTDKTTLYYKQKGLPNDFIYAILISEKNNIWVSTNYGLSVLNTKTNLFTNYTISDGLQNNEFNGKAGFKDEYGNFYFGGVSGINVFNPEKITTNPYLPNVYIESVELFNKLINKNVLYHKNLEFKSYENVITLNFAGINYLNPEKCVYKYKMEGFDNSWRPTTKNRSTTYTNLDPGEYAFKVKGSNDVGIWNEIPTTIKITITPPWYNSTLLRVFIGLFIILSIILFYFYKTTKLRRDKLNLERIITDRTREIQSKNKDLEQAYIESDKQRKNISFLMRELSHRVKNNLQIISSLLNIQANNLEDKVSKNALKVAKNRILTISQIENKIPKEDESIEINTFIRNISDSIISALSDDANLKFNVEYHLDSKITLNNINITLIGLILNELITNSTKYAFKSFKENNTLKISTIVKDNHFILSIEDTGKGYDSKKLKGNKSLGLELIQDMVDQLNGTLTINSTNGTKNTIKIPI</sequence>
<dbReference type="InterPro" id="IPR003594">
    <property type="entry name" value="HATPase_dom"/>
</dbReference>
<evidence type="ECO:0000259" key="3">
    <source>
        <dbReference type="PROSITE" id="PS50109"/>
    </source>
</evidence>
<keyword evidence="2" id="KW-0472">Membrane</keyword>
<evidence type="ECO:0000313" key="5">
    <source>
        <dbReference type="Proteomes" id="UP001302806"/>
    </source>
</evidence>
<dbReference type="Gene3D" id="2.130.10.10">
    <property type="entry name" value="YVTN repeat-like/Quinoprotein amine dehydrogenase"/>
    <property type="match status" value="2"/>
</dbReference>
<dbReference type="InterPro" id="IPR005467">
    <property type="entry name" value="His_kinase_dom"/>
</dbReference>
<dbReference type="InterPro" id="IPR013783">
    <property type="entry name" value="Ig-like_fold"/>
</dbReference>
<keyword evidence="2" id="KW-1133">Transmembrane helix</keyword>
<dbReference type="InterPro" id="IPR036890">
    <property type="entry name" value="HATPase_C_sf"/>
</dbReference>
<dbReference type="SUPFAM" id="SSF63829">
    <property type="entry name" value="Calcium-dependent phosphotriesterase"/>
    <property type="match status" value="1"/>
</dbReference>
<dbReference type="Pfam" id="PF07495">
    <property type="entry name" value="Y_Y_Y"/>
    <property type="match status" value="1"/>
</dbReference>
<evidence type="ECO:0000256" key="1">
    <source>
        <dbReference type="ARBA" id="ARBA00022553"/>
    </source>
</evidence>
<reference evidence="4 5" key="1">
    <citation type="submission" date="2023-09" db="EMBL/GenBank/DDBJ databases">
        <title>Thalassobella suaedae gen. nov., sp. nov., a marine bacterium of the family Flavobacteriaceae isolated from a halophyte Suaeda japonica.</title>
        <authorList>
            <person name="Lee S.Y."/>
            <person name="Hwang C.Y."/>
        </authorList>
    </citation>
    <scope>NUCLEOTIDE SEQUENCE [LARGE SCALE GENOMIC DNA]</scope>
    <source>
        <strain evidence="4 5">HL-DH14</strain>
    </source>
</reference>
<feature type="domain" description="Histidine kinase" evidence="3">
    <location>
        <begin position="836"/>
        <end position="1027"/>
    </location>
</feature>
<evidence type="ECO:0000313" key="4">
    <source>
        <dbReference type="EMBL" id="WNH08145.1"/>
    </source>
</evidence>
<dbReference type="PANTHER" id="PTHR43547:SF2">
    <property type="entry name" value="HYBRID SIGNAL TRANSDUCTION HISTIDINE KINASE C"/>
    <property type="match status" value="1"/>
</dbReference>
<dbReference type="Pfam" id="PF07494">
    <property type="entry name" value="Reg_prop"/>
    <property type="match status" value="2"/>
</dbReference>
<dbReference type="InterPro" id="IPR011110">
    <property type="entry name" value="Reg_prop"/>
</dbReference>
<feature type="transmembrane region" description="Helical" evidence="2">
    <location>
        <begin position="767"/>
        <end position="786"/>
    </location>
</feature>
<dbReference type="PROSITE" id="PS50109">
    <property type="entry name" value="HIS_KIN"/>
    <property type="match status" value="1"/>
</dbReference>
<dbReference type="PANTHER" id="PTHR43547">
    <property type="entry name" value="TWO-COMPONENT HISTIDINE KINASE"/>
    <property type="match status" value="1"/>
</dbReference>
<keyword evidence="2" id="KW-0812">Transmembrane</keyword>
<dbReference type="InterPro" id="IPR015943">
    <property type="entry name" value="WD40/YVTN_repeat-like_dom_sf"/>
</dbReference>
<dbReference type="Pfam" id="PF02518">
    <property type="entry name" value="HATPase_c"/>
    <property type="match status" value="1"/>
</dbReference>
<organism evidence="4 5">
    <name type="scientific">Thalassobellus suaedae</name>
    <dbReference type="NCBI Taxonomy" id="3074124"/>
    <lineage>
        <taxon>Bacteria</taxon>
        <taxon>Pseudomonadati</taxon>
        <taxon>Bacteroidota</taxon>
        <taxon>Flavobacteriia</taxon>
        <taxon>Flavobacteriales</taxon>
        <taxon>Flavobacteriaceae</taxon>
        <taxon>Thalassobellus</taxon>
    </lineage>
</organism>
<keyword evidence="1" id="KW-0597">Phosphoprotein</keyword>
<name>A0ABY9XQF4_9FLAO</name>
<dbReference type="EMBL" id="CP134537">
    <property type="protein sequence ID" value="WNH08145.1"/>
    <property type="molecule type" value="Genomic_DNA"/>
</dbReference>
<dbReference type="Pfam" id="PF07568">
    <property type="entry name" value="HisKA_2"/>
    <property type="match status" value="1"/>
</dbReference>
<dbReference type="Proteomes" id="UP001302806">
    <property type="component" value="Chromosome"/>
</dbReference>
<gene>
    <name evidence="4" type="ORF">RHP51_13335</name>
</gene>
<dbReference type="SUPFAM" id="SSF55874">
    <property type="entry name" value="ATPase domain of HSP90 chaperone/DNA topoisomerase II/histidine kinase"/>
    <property type="match status" value="1"/>
</dbReference>
<dbReference type="InterPro" id="IPR011495">
    <property type="entry name" value="Sig_transdc_His_kin_sub2_dim/P"/>
</dbReference>
<dbReference type="InterPro" id="IPR011047">
    <property type="entry name" value="Quinoprotein_ADH-like_sf"/>
</dbReference>
<dbReference type="RefSeq" id="WP_415864891.1">
    <property type="nucleotide sequence ID" value="NZ_CP134537.1"/>
</dbReference>
<dbReference type="Gene3D" id="3.30.565.10">
    <property type="entry name" value="Histidine kinase-like ATPase, C-terminal domain"/>
    <property type="match status" value="1"/>
</dbReference>
<dbReference type="Gene3D" id="2.60.40.10">
    <property type="entry name" value="Immunoglobulins"/>
    <property type="match status" value="1"/>
</dbReference>
<dbReference type="SUPFAM" id="SSF50998">
    <property type="entry name" value="Quinoprotein alcohol dehydrogenase-like"/>
    <property type="match status" value="1"/>
</dbReference>